<dbReference type="Proteomes" id="UP000230136">
    <property type="component" value="Unassembled WGS sequence"/>
</dbReference>
<proteinExistence type="predicted"/>
<gene>
    <name evidence="1" type="ORF">CO073_02555</name>
</gene>
<accession>A0A2M8DR33</accession>
<dbReference type="SUPFAM" id="SSF49785">
    <property type="entry name" value="Galactose-binding domain-like"/>
    <property type="match status" value="1"/>
</dbReference>
<dbReference type="InterPro" id="IPR008979">
    <property type="entry name" value="Galactose-bd-like_sf"/>
</dbReference>
<sequence>SSQARSDYYSDLAVVTFGDPEEYDPLADFTVCPTNKDMIELNNCVMSSKFYAAFNRGEPITLKEAINLKLIDPNLPLINKDSTQHSDLQYCYKEALCYSNLQKMRLARLIPLGWEIAADKSSVDDPATLQEVINAFNDPTSQYYKLIDSDWVLKAPLAQCRAQGYGPRLQSKYDVERSEICVDTQTCLQEADDGSCLPGAWGYCTREENVWRFGGDQCNEAFASCRGFTNQNGTSYFIKDTVDFCGADEVGCQSYSTQKDDEGNWIDALIYLNNQAGTCEGQNAGCSELIKTEPGINLLLNGGFESGDEGWHLDEIEAANGDSGVTSEKVFAGNNSAKLVNTAGQTFVDSNAVYWWSPVIAMPSSVLNKTVSVSGQYVYDGPGYVRLYLFMYPENWNGTDYNDDGPTFSDDDSTAHHQHVEGLDNDDNWHSLSETVDVGEETAFVRIRMDLRRTGDNVGDIVAYFDNLQIELGANITPYKPYGQYNLTYLKKAPDYLNCDNSTLASNDCYQYAPVCEASEVGCELYTPVSGDPAVPGKVSAGDYCNEECNNYQSYAQMVTPIEAMFDPVVPASRDFIYDSAQQCSLAAIGCEEFTDISNSENRMYYNGLRMCVTADNPNIGVYYTWEGSDTTGYQLKVWQLLQSNVDDGPCTNIQYNDTLGQNVCTDDVVEIDDCAGVPNAPSCRNYVDSDNNQYTRREAKVIKASDSCTKLRRTKGNDIAIILPEESNSCAAVEVGCHEYKGNNGSNIRRVFLDDFESALAGWTGDPSPTLSTEASITGGHSMKINNAVVTRPAVVQVNKSYTISFWAKTNGDGDNPLNIFLINNNNDSIDFVDSNAEEYYSEWTYYQYGPASVSADFDLTDVKVGIDFNDTTYWIDNIILKEITKDIYIIEDSWFIPLSCVEEDNSQLGCQEYNDRAGNIHYLMSFSSICGEDKVGCTEFVDTHNSDSPFEQIWSVEYDGAGNTTPITVAADNIVYFVDDSQYYCAASNKGCTELGWQNQSTEQWYDVYLKSDPDNYDLSLCGFNGIGCDVYASEGKEVYLRDPGDNTCVYLENYERNGSIATAGWYQTSSLEEDDLVACAEGLSLPKRREDSWTGTVGLCQVEYDGCTEFIDPHGTQGDNLLYNGEFEINTNPNTAPDFWGDATTNGFIDWSNNSGRDNSGGVRVQYYNAGNHGDRFAFKQNVEIKAKTEYVVSFDAKNVNSPLLYLDLDCSEPILSYDNSLGESFPYNFESGQRYTVQRMFDLVADQFVTYNAKFSLASAGNCDIALGGAAGQGEAPYLDNVKVQ</sequence>
<feature type="non-terminal residue" evidence="1">
    <location>
        <position position="1"/>
    </location>
</feature>
<evidence type="ECO:0000313" key="2">
    <source>
        <dbReference type="Proteomes" id="UP000230136"/>
    </source>
</evidence>
<feature type="non-terminal residue" evidence="1">
    <location>
        <position position="1289"/>
    </location>
</feature>
<organism evidence="1 2">
    <name type="scientific">Candidatus Komeilibacteria bacterium CG_4_9_14_0_8_um_filter_36_9</name>
    <dbReference type="NCBI Taxonomy" id="1974473"/>
    <lineage>
        <taxon>Bacteria</taxon>
        <taxon>Candidatus Komeiliibacteriota</taxon>
    </lineage>
</organism>
<evidence type="ECO:0000313" key="1">
    <source>
        <dbReference type="EMBL" id="PJC01853.1"/>
    </source>
</evidence>
<protein>
    <recommendedName>
        <fullName evidence="3">CBM-cenC domain-containing protein</fullName>
    </recommendedName>
</protein>
<name>A0A2M8DR33_9BACT</name>
<reference evidence="2" key="1">
    <citation type="submission" date="2017-09" db="EMBL/GenBank/DDBJ databases">
        <title>Depth-based differentiation of microbial function through sediment-hosted aquifers and enrichment of novel symbionts in the deep terrestrial subsurface.</title>
        <authorList>
            <person name="Probst A.J."/>
            <person name="Ladd B."/>
            <person name="Jarett J.K."/>
            <person name="Geller-Mcgrath D.E."/>
            <person name="Sieber C.M.K."/>
            <person name="Emerson J.B."/>
            <person name="Anantharaman K."/>
            <person name="Thomas B.C."/>
            <person name="Malmstrom R."/>
            <person name="Stieglmeier M."/>
            <person name="Klingl A."/>
            <person name="Woyke T."/>
            <person name="Ryan C.M."/>
            <person name="Banfield J.F."/>
        </authorList>
    </citation>
    <scope>NUCLEOTIDE SEQUENCE [LARGE SCALE GENOMIC DNA]</scope>
</reference>
<dbReference type="EMBL" id="PFSY01000118">
    <property type="protein sequence ID" value="PJC01853.1"/>
    <property type="molecule type" value="Genomic_DNA"/>
</dbReference>
<dbReference type="Gene3D" id="2.60.120.260">
    <property type="entry name" value="Galactose-binding domain-like"/>
    <property type="match status" value="3"/>
</dbReference>
<comment type="caution">
    <text evidence="1">The sequence shown here is derived from an EMBL/GenBank/DDBJ whole genome shotgun (WGS) entry which is preliminary data.</text>
</comment>
<evidence type="ECO:0008006" key="3">
    <source>
        <dbReference type="Google" id="ProtNLM"/>
    </source>
</evidence>